<dbReference type="Gene3D" id="3.50.50.60">
    <property type="entry name" value="FAD/NAD(P)-binding domain"/>
    <property type="match status" value="2"/>
</dbReference>
<feature type="domain" description="Pyridine nucleotide-disulphide oxidoreductase dimerisation" evidence="6">
    <location>
        <begin position="337"/>
        <end position="442"/>
    </location>
</feature>
<proteinExistence type="inferred from homology"/>
<dbReference type="GO" id="GO:0000166">
    <property type="term" value="F:nucleotide binding"/>
    <property type="evidence" value="ECO:0007669"/>
    <property type="project" value="UniProtKB-KW"/>
</dbReference>
<dbReference type="InterPro" id="IPR016156">
    <property type="entry name" value="FAD/NAD-linked_Rdtase_dimer_sf"/>
</dbReference>
<dbReference type="Pfam" id="PF02852">
    <property type="entry name" value="Pyr_redox_dim"/>
    <property type="match status" value="1"/>
</dbReference>
<dbReference type="PRINTS" id="PR00411">
    <property type="entry name" value="PNDRDTASEI"/>
</dbReference>
<accession>A0A3S9MVZ5</accession>
<dbReference type="Proteomes" id="UP000279600">
    <property type="component" value="Chromosome"/>
</dbReference>
<dbReference type="EMBL" id="CP034549">
    <property type="protein sequence ID" value="AZQ43396.1"/>
    <property type="molecule type" value="Genomic_DNA"/>
</dbReference>
<keyword evidence="3 4" id="KW-0274">FAD</keyword>
<dbReference type="OrthoDB" id="9800167at2"/>
<protein>
    <submittedName>
        <fullName evidence="8">NAD(P)/FAD-dependent oxidoreductase</fullName>
    </submittedName>
</protein>
<evidence type="ECO:0000256" key="1">
    <source>
        <dbReference type="ARBA" id="ARBA00007532"/>
    </source>
</evidence>
<dbReference type="PIRSF" id="PIRSF000350">
    <property type="entry name" value="Mercury_reductase_MerA"/>
    <property type="match status" value="1"/>
</dbReference>
<keyword evidence="2" id="KW-0285">Flavoprotein</keyword>
<evidence type="ECO:0000256" key="3">
    <source>
        <dbReference type="ARBA" id="ARBA00022827"/>
    </source>
</evidence>
<evidence type="ECO:0000313" key="8">
    <source>
        <dbReference type="EMBL" id="AZQ43396.1"/>
    </source>
</evidence>
<keyword evidence="4" id="KW-0520">NAD</keyword>
<sequence length="445" mass="49063">MEQYDVFILGTGTAGKLVADRCCSHGMKVGIIDNREYGGTCSQRGCDPKKLMLASSEAYELATNMKGDGIAGEIRIDWKEVQDYARRYTSNIPENTEQMLKSKGVDCYHGDGHFEDAHTFTFDGTTIKSKKFVIATGMKPIELGIPGEEHLLESPDFFTLKELPEKVTFIGGGYIGMEFSHMLARAGVKVTVIEQGDQLLSPFEEFTAGFLLDASRDLGIDVILNAQVSSVEKKDDRLLLHYSKDSSQHQQTTDLAFNTAGREPSVKSLQLENAGVVTGRDGVMVDEYLCSTSQSNFYACGDVSSKNLPLTPLSGLEADVVAANLTGEKKKFKPVDIPSVTFTIPQVAGIGLTEKQAADQNLDITVHHQDASSWFNTRRLNAKYYAYKVIVDNKTDKILGAHIISHEAAETINIFAVAMNNDLTFTQIKRTIYTYPSWANDIKSF</sequence>
<dbReference type="PANTHER" id="PTHR43014:SF5">
    <property type="entry name" value="GLUTATHIONE REDUCTASE (NADPH)"/>
    <property type="match status" value="1"/>
</dbReference>
<feature type="binding site" evidence="4">
    <location>
        <position position="302"/>
    </location>
    <ligand>
        <name>FAD</name>
        <dbReference type="ChEBI" id="CHEBI:57692"/>
    </ligand>
</feature>
<evidence type="ECO:0000256" key="4">
    <source>
        <dbReference type="PIRSR" id="PIRSR000350-3"/>
    </source>
</evidence>
<dbReference type="PANTHER" id="PTHR43014">
    <property type="entry name" value="MERCURIC REDUCTASE"/>
    <property type="match status" value="1"/>
</dbReference>
<dbReference type="SUPFAM" id="SSF51905">
    <property type="entry name" value="FAD/NAD(P)-binding domain"/>
    <property type="match status" value="1"/>
</dbReference>
<feature type="disulfide bond" description="Redox-active" evidence="5">
    <location>
        <begin position="41"/>
        <end position="46"/>
    </location>
</feature>
<evidence type="ECO:0000259" key="7">
    <source>
        <dbReference type="Pfam" id="PF07992"/>
    </source>
</evidence>
<comment type="similarity">
    <text evidence="1">Belongs to the class-I pyridine nucleotide-disulfide oxidoreductase family.</text>
</comment>
<dbReference type="KEGG" id="noj:EJ995_03780"/>
<name>A0A3S9MVZ5_9FLAO</name>
<feature type="binding site" evidence="4">
    <location>
        <position position="50"/>
    </location>
    <ligand>
        <name>FAD</name>
        <dbReference type="ChEBI" id="CHEBI:57692"/>
    </ligand>
</feature>
<dbReference type="InterPro" id="IPR023753">
    <property type="entry name" value="FAD/NAD-binding_dom"/>
</dbReference>
<evidence type="ECO:0000259" key="6">
    <source>
        <dbReference type="Pfam" id="PF02852"/>
    </source>
</evidence>
<evidence type="ECO:0000256" key="5">
    <source>
        <dbReference type="PIRSR" id="PIRSR000350-4"/>
    </source>
</evidence>
<feature type="binding site" evidence="4">
    <location>
        <position position="261"/>
    </location>
    <ligand>
        <name>NAD(+)</name>
        <dbReference type="ChEBI" id="CHEBI:57540"/>
    </ligand>
</feature>
<feature type="binding site" evidence="4">
    <location>
        <begin position="171"/>
        <end position="178"/>
    </location>
    <ligand>
        <name>NAD(+)</name>
        <dbReference type="ChEBI" id="CHEBI:57540"/>
    </ligand>
</feature>
<organism evidence="8 9">
    <name type="scientific">Nonlabens ponticola</name>
    <dbReference type="NCBI Taxonomy" id="2496866"/>
    <lineage>
        <taxon>Bacteria</taxon>
        <taxon>Pseudomonadati</taxon>
        <taxon>Bacteroidota</taxon>
        <taxon>Flavobacteriia</taxon>
        <taxon>Flavobacteriales</taxon>
        <taxon>Flavobacteriaceae</taxon>
        <taxon>Nonlabens</taxon>
    </lineage>
</organism>
<feature type="domain" description="FAD/NAD(P)-binding" evidence="7">
    <location>
        <begin position="4"/>
        <end position="311"/>
    </location>
</feature>
<evidence type="ECO:0000313" key="9">
    <source>
        <dbReference type="Proteomes" id="UP000279600"/>
    </source>
</evidence>
<keyword evidence="4" id="KW-0547">Nucleotide-binding</keyword>
<evidence type="ECO:0000256" key="2">
    <source>
        <dbReference type="ARBA" id="ARBA00022630"/>
    </source>
</evidence>
<dbReference type="Gene3D" id="3.30.390.30">
    <property type="match status" value="1"/>
</dbReference>
<reference evidence="8 9" key="1">
    <citation type="submission" date="2018-12" db="EMBL/GenBank/DDBJ databases">
        <title>Complete genome of Nonlabens sp. MJ115.</title>
        <authorList>
            <person name="Choi H.S."/>
            <person name="Jung J."/>
        </authorList>
    </citation>
    <scope>NUCLEOTIDE SEQUENCE [LARGE SCALE GENOMIC DNA]</scope>
    <source>
        <strain evidence="8 9">MJ115</strain>
    </source>
</reference>
<feature type="binding site" evidence="4">
    <location>
        <position position="194"/>
    </location>
    <ligand>
        <name>NAD(+)</name>
        <dbReference type="ChEBI" id="CHEBI:57540"/>
    </ligand>
</feature>
<dbReference type="SUPFAM" id="SSF55424">
    <property type="entry name" value="FAD/NAD-linked reductases, dimerisation (C-terminal) domain"/>
    <property type="match status" value="1"/>
</dbReference>
<dbReference type="InterPro" id="IPR001100">
    <property type="entry name" value="Pyr_nuc-diS_OxRdtase"/>
</dbReference>
<dbReference type="RefSeq" id="WP_126445761.1">
    <property type="nucleotide sequence ID" value="NZ_CP034549.1"/>
</dbReference>
<gene>
    <name evidence="8" type="ORF">EJ995_03780</name>
</gene>
<dbReference type="InterPro" id="IPR004099">
    <property type="entry name" value="Pyr_nucl-diS_OxRdtase_dimer"/>
</dbReference>
<feature type="binding site" evidence="4">
    <location>
        <position position="112"/>
    </location>
    <ligand>
        <name>FAD</name>
        <dbReference type="ChEBI" id="CHEBI:57692"/>
    </ligand>
</feature>
<keyword evidence="9" id="KW-1185">Reference proteome</keyword>
<dbReference type="Pfam" id="PF07992">
    <property type="entry name" value="Pyr_redox_2"/>
    <property type="match status" value="1"/>
</dbReference>
<dbReference type="AlphaFoldDB" id="A0A3S9MVZ5"/>
<dbReference type="PRINTS" id="PR00368">
    <property type="entry name" value="FADPNR"/>
</dbReference>
<dbReference type="GO" id="GO:0016491">
    <property type="term" value="F:oxidoreductase activity"/>
    <property type="evidence" value="ECO:0007669"/>
    <property type="project" value="InterPro"/>
</dbReference>
<comment type="cofactor">
    <cofactor evidence="4">
        <name>FAD</name>
        <dbReference type="ChEBI" id="CHEBI:57692"/>
    </cofactor>
    <text evidence="4">Binds 1 FAD per subunit.</text>
</comment>
<dbReference type="InterPro" id="IPR036188">
    <property type="entry name" value="FAD/NAD-bd_sf"/>
</dbReference>